<reference evidence="1" key="1">
    <citation type="journal article" date="2019" name="MBio">
        <title>Virus Genomes from Deep Sea Sediments Expand the Ocean Megavirome and Support Independent Origins of Viral Gigantism.</title>
        <authorList>
            <person name="Backstrom D."/>
            <person name="Yutin N."/>
            <person name="Jorgensen S.L."/>
            <person name="Dharamshi J."/>
            <person name="Homa F."/>
            <person name="Zaremba-Niedwiedzka K."/>
            <person name="Spang A."/>
            <person name="Wolf Y.I."/>
            <person name="Koonin E.V."/>
            <person name="Ettema T.J."/>
        </authorList>
    </citation>
    <scope>NUCLEOTIDE SEQUENCE</scope>
</reference>
<sequence length="95" mass="11143">MKSTSENTEVAIVRELVKSNARKMWLCIFDILHEEDLITIKSESNEVVNAIKTKWGYDIEFGDDGPSFEECRDDDWFILLVGLWRCTKELELQKE</sequence>
<accession>A0A481YRM2</accession>
<name>A0A481YRM2_9VIRU</name>
<protein>
    <submittedName>
        <fullName evidence="1">Uncharacterized protein</fullName>
    </submittedName>
</protein>
<dbReference type="EMBL" id="MK500328">
    <property type="protein sequence ID" value="QBK85913.1"/>
    <property type="molecule type" value="Genomic_DNA"/>
</dbReference>
<proteinExistence type="predicted"/>
<gene>
    <name evidence="1" type="ORF">LCMAC101_05080</name>
</gene>
<organism evidence="1">
    <name type="scientific">Marseillevirus LCMAC101</name>
    <dbReference type="NCBI Taxonomy" id="2506602"/>
    <lineage>
        <taxon>Viruses</taxon>
        <taxon>Varidnaviria</taxon>
        <taxon>Bamfordvirae</taxon>
        <taxon>Nucleocytoviricota</taxon>
        <taxon>Megaviricetes</taxon>
        <taxon>Pimascovirales</taxon>
        <taxon>Pimascovirales incertae sedis</taxon>
        <taxon>Marseilleviridae</taxon>
    </lineage>
</organism>
<evidence type="ECO:0000313" key="1">
    <source>
        <dbReference type="EMBL" id="QBK85913.1"/>
    </source>
</evidence>